<organism evidence="3 4">
    <name type="scientific">Mycena belliarum</name>
    <dbReference type="NCBI Taxonomy" id="1033014"/>
    <lineage>
        <taxon>Eukaryota</taxon>
        <taxon>Fungi</taxon>
        <taxon>Dikarya</taxon>
        <taxon>Basidiomycota</taxon>
        <taxon>Agaricomycotina</taxon>
        <taxon>Agaricomycetes</taxon>
        <taxon>Agaricomycetidae</taxon>
        <taxon>Agaricales</taxon>
        <taxon>Marasmiineae</taxon>
        <taxon>Mycenaceae</taxon>
        <taxon>Mycena</taxon>
    </lineage>
</organism>
<evidence type="ECO:0000313" key="4">
    <source>
        <dbReference type="Proteomes" id="UP001222325"/>
    </source>
</evidence>
<gene>
    <name evidence="3" type="ORF">B0H15DRAFT_815312</name>
</gene>
<feature type="domain" description="DUF6534" evidence="2">
    <location>
        <begin position="174"/>
        <end position="258"/>
    </location>
</feature>
<comment type="caution">
    <text evidence="3">The sequence shown here is derived from an EMBL/GenBank/DDBJ whole genome shotgun (WGS) entry which is preliminary data.</text>
</comment>
<evidence type="ECO:0000313" key="3">
    <source>
        <dbReference type="EMBL" id="KAJ7102597.1"/>
    </source>
</evidence>
<dbReference type="AlphaFoldDB" id="A0AAD6UJS1"/>
<keyword evidence="1" id="KW-1133">Transmembrane helix</keyword>
<protein>
    <recommendedName>
        <fullName evidence="2">DUF6534 domain-containing protein</fullName>
    </recommendedName>
</protein>
<evidence type="ECO:0000256" key="1">
    <source>
        <dbReference type="SAM" id="Phobius"/>
    </source>
</evidence>
<feature type="transmembrane region" description="Helical" evidence="1">
    <location>
        <begin position="129"/>
        <end position="152"/>
    </location>
</feature>
<dbReference type="Pfam" id="PF20152">
    <property type="entry name" value="DUF6534"/>
    <property type="match status" value="1"/>
</dbReference>
<accession>A0AAD6UJS1</accession>
<feature type="transmembrane region" description="Helical" evidence="1">
    <location>
        <begin position="20"/>
        <end position="41"/>
    </location>
</feature>
<dbReference type="PANTHER" id="PTHR40465">
    <property type="entry name" value="CHROMOSOME 1, WHOLE GENOME SHOTGUN SEQUENCE"/>
    <property type="match status" value="1"/>
</dbReference>
<dbReference type="PANTHER" id="PTHR40465:SF1">
    <property type="entry name" value="DUF6534 DOMAIN-CONTAINING PROTEIN"/>
    <property type="match status" value="1"/>
</dbReference>
<feature type="transmembrane region" description="Helical" evidence="1">
    <location>
        <begin position="172"/>
        <end position="192"/>
    </location>
</feature>
<dbReference type="InterPro" id="IPR045339">
    <property type="entry name" value="DUF6534"/>
</dbReference>
<sequence length="322" mass="35875">MDEPAAFPTSAEITSTAGPLLIGALITWLLMGIYIMQAHSYFRTYKDPCSIHLLVLVLTALEFIHWILATCAAWFYLVKAWGDPSGLLSFPKEVLLMVASCGLTSMLVQTFYCWRIWMMAYDNWLLRGAVVLIEGCSLAQGILSMIGSFMVLPDPTIPHFAQHRRIFDAASFGSLVANILISTCMLCIIFRSRNNGTKLKFNQLICIIVKTGWATSILVATTVALAFNYPSKNYSRAIFDFVQTMYAISVLTNLNAREGQRQPGAEGSIELNLSEIYIQTSIMDADSRVSYNAESMRTPAHSLRAPQKSFRSSITKPFSGRF</sequence>
<feature type="transmembrane region" description="Helical" evidence="1">
    <location>
        <begin position="53"/>
        <end position="76"/>
    </location>
</feature>
<keyword evidence="1" id="KW-0812">Transmembrane</keyword>
<reference evidence="3" key="1">
    <citation type="submission" date="2023-03" db="EMBL/GenBank/DDBJ databases">
        <title>Massive genome expansion in bonnet fungi (Mycena s.s.) driven by repeated elements and novel gene families across ecological guilds.</title>
        <authorList>
            <consortium name="Lawrence Berkeley National Laboratory"/>
            <person name="Harder C.B."/>
            <person name="Miyauchi S."/>
            <person name="Viragh M."/>
            <person name="Kuo A."/>
            <person name="Thoen E."/>
            <person name="Andreopoulos B."/>
            <person name="Lu D."/>
            <person name="Skrede I."/>
            <person name="Drula E."/>
            <person name="Henrissat B."/>
            <person name="Morin E."/>
            <person name="Kohler A."/>
            <person name="Barry K."/>
            <person name="LaButti K."/>
            <person name="Morin E."/>
            <person name="Salamov A."/>
            <person name="Lipzen A."/>
            <person name="Mereny Z."/>
            <person name="Hegedus B."/>
            <person name="Baldrian P."/>
            <person name="Stursova M."/>
            <person name="Weitz H."/>
            <person name="Taylor A."/>
            <person name="Grigoriev I.V."/>
            <person name="Nagy L.G."/>
            <person name="Martin F."/>
            <person name="Kauserud H."/>
        </authorList>
    </citation>
    <scope>NUCLEOTIDE SEQUENCE</scope>
    <source>
        <strain evidence="3">CBHHK173m</strain>
    </source>
</reference>
<dbReference type="EMBL" id="JARJCN010000003">
    <property type="protein sequence ID" value="KAJ7102597.1"/>
    <property type="molecule type" value="Genomic_DNA"/>
</dbReference>
<keyword evidence="1" id="KW-0472">Membrane</keyword>
<evidence type="ECO:0000259" key="2">
    <source>
        <dbReference type="Pfam" id="PF20152"/>
    </source>
</evidence>
<keyword evidence="4" id="KW-1185">Reference proteome</keyword>
<dbReference type="Proteomes" id="UP001222325">
    <property type="component" value="Unassembled WGS sequence"/>
</dbReference>
<feature type="transmembrane region" description="Helical" evidence="1">
    <location>
        <begin position="96"/>
        <end position="117"/>
    </location>
</feature>
<proteinExistence type="predicted"/>
<name>A0AAD6UJS1_9AGAR</name>
<feature type="transmembrane region" description="Helical" evidence="1">
    <location>
        <begin position="204"/>
        <end position="227"/>
    </location>
</feature>